<dbReference type="EMBL" id="JAUEPS010000005">
    <property type="protein sequence ID" value="KAK0465103.1"/>
    <property type="molecule type" value="Genomic_DNA"/>
</dbReference>
<dbReference type="Gene3D" id="3.40.50.1240">
    <property type="entry name" value="Phosphoglycerate mutase-like"/>
    <property type="match status" value="1"/>
</dbReference>
<proteinExistence type="predicted"/>
<accession>A0AA39TSK1</accession>
<dbReference type="Pfam" id="PF00300">
    <property type="entry name" value="His_Phos_1"/>
    <property type="match status" value="1"/>
</dbReference>
<dbReference type="Proteomes" id="UP001175211">
    <property type="component" value="Unassembled WGS sequence"/>
</dbReference>
<dbReference type="PANTHER" id="PTHR16469:SF51">
    <property type="entry name" value="TRANSCRIPTION FACTOR TAU 55 KDA SUBUNIT"/>
    <property type="match status" value="1"/>
</dbReference>
<keyword evidence="2" id="KW-1185">Reference proteome</keyword>
<dbReference type="SMART" id="SM00855">
    <property type="entry name" value="PGAM"/>
    <property type="match status" value="1"/>
</dbReference>
<dbReference type="SUPFAM" id="SSF53254">
    <property type="entry name" value="Phosphoglycerate mutase-like"/>
    <property type="match status" value="1"/>
</dbReference>
<dbReference type="InterPro" id="IPR051710">
    <property type="entry name" value="Phosphatase_SH3-domain"/>
</dbReference>
<dbReference type="InterPro" id="IPR013078">
    <property type="entry name" value="His_Pase_superF_clade-1"/>
</dbReference>
<dbReference type="PANTHER" id="PTHR16469">
    <property type="entry name" value="UBIQUITIN-ASSOCIATED AND SH3 DOMAIN-CONTAINING BA-RELATED"/>
    <property type="match status" value="1"/>
</dbReference>
<organism evidence="1 2">
    <name type="scientific">Armillaria tabescens</name>
    <name type="common">Ringless honey mushroom</name>
    <name type="synonym">Agaricus tabescens</name>
    <dbReference type="NCBI Taxonomy" id="1929756"/>
    <lineage>
        <taxon>Eukaryota</taxon>
        <taxon>Fungi</taxon>
        <taxon>Dikarya</taxon>
        <taxon>Basidiomycota</taxon>
        <taxon>Agaricomycotina</taxon>
        <taxon>Agaricomycetes</taxon>
        <taxon>Agaricomycetidae</taxon>
        <taxon>Agaricales</taxon>
        <taxon>Marasmiineae</taxon>
        <taxon>Physalacriaceae</taxon>
        <taxon>Desarmillaria</taxon>
    </lineage>
</organism>
<name>A0AA39TSK1_ARMTA</name>
<evidence type="ECO:0000313" key="2">
    <source>
        <dbReference type="Proteomes" id="UP001175211"/>
    </source>
</evidence>
<protein>
    <submittedName>
        <fullName evidence="1">Histidine phosphatase superfamily</fullName>
    </submittedName>
</protein>
<sequence>MYTLTYDNITTSGFFIAVIMVEKIYIVRHGFRMNWVMSNWKSATGLPRDPPLAALGEAQARECASYFLSLPEDERPTAIFSSPYYRCLQTASPVAAALGIPIFVEHGLSEWYSPVEPNTGLHPRPGPASSLEPYFPGQISTDWDSIHYPSRLGETVDEVHVRVETFLQDFLPLRPKGERLLLVSHAATIAALVRLLSGERDMPIRIGCCSLSQFHKKNGNTWSRVKTADGSHLSGGSLRDWGFQDIEVENGRVVNDPGVLGSENEKNEPVGSVVGKNLNVNVTSSL</sequence>
<comment type="caution">
    <text evidence="1">The sequence shown here is derived from an EMBL/GenBank/DDBJ whole genome shotgun (WGS) entry which is preliminary data.</text>
</comment>
<gene>
    <name evidence="1" type="ORF">EV420DRAFT_1512832</name>
</gene>
<evidence type="ECO:0000313" key="1">
    <source>
        <dbReference type="EMBL" id="KAK0465103.1"/>
    </source>
</evidence>
<dbReference type="GeneID" id="85355231"/>
<reference evidence="1" key="1">
    <citation type="submission" date="2023-06" db="EMBL/GenBank/DDBJ databases">
        <authorList>
            <consortium name="Lawrence Berkeley National Laboratory"/>
            <person name="Ahrendt S."/>
            <person name="Sahu N."/>
            <person name="Indic B."/>
            <person name="Wong-Bajracharya J."/>
            <person name="Merenyi Z."/>
            <person name="Ke H.-M."/>
            <person name="Monk M."/>
            <person name="Kocsube S."/>
            <person name="Drula E."/>
            <person name="Lipzen A."/>
            <person name="Balint B."/>
            <person name="Henrissat B."/>
            <person name="Andreopoulos B."/>
            <person name="Martin F.M."/>
            <person name="Harder C.B."/>
            <person name="Rigling D."/>
            <person name="Ford K.L."/>
            <person name="Foster G.D."/>
            <person name="Pangilinan J."/>
            <person name="Papanicolaou A."/>
            <person name="Barry K."/>
            <person name="LaButti K."/>
            <person name="Viragh M."/>
            <person name="Koriabine M."/>
            <person name="Yan M."/>
            <person name="Riley R."/>
            <person name="Champramary S."/>
            <person name="Plett K.L."/>
            <person name="Tsai I.J."/>
            <person name="Slot J."/>
            <person name="Sipos G."/>
            <person name="Plett J."/>
            <person name="Nagy L.G."/>
            <person name="Grigoriev I.V."/>
        </authorList>
    </citation>
    <scope>NUCLEOTIDE SEQUENCE</scope>
    <source>
        <strain evidence="1">CCBAS 213</strain>
    </source>
</reference>
<dbReference type="InterPro" id="IPR029033">
    <property type="entry name" value="His_PPase_superfam"/>
</dbReference>
<dbReference type="AlphaFoldDB" id="A0AA39TSK1"/>
<dbReference type="CDD" id="cd07067">
    <property type="entry name" value="HP_PGM_like"/>
    <property type="match status" value="1"/>
</dbReference>
<dbReference type="RefSeq" id="XP_060336151.1">
    <property type="nucleotide sequence ID" value="XM_060471683.1"/>
</dbReference>